<dbReference type="CDD" id="cd05379">
    <property type="entry name" value="CAP_bacterial"/>
    <property type="match status" value="1"/>
</dbReference>
<reference evidence="2 3" key="1">
    <citation type="submission" date="2019-05" db="EMBL/GenBank/DDBJ databases">
        <title>Dyadobacter AR-3-8 sp. nov., isolated from arctic soil.</title>
        <authorList>
            <person name="Chaudhary D.K."/>
        </authorList>
    </citation>
    <scope>NUCLEOTIDE SEQUENCE [LARGE SCALE GENOMIC DNA]</scope>
    <source>
        <strain evidence="2 3">AR-3-8</strain>
    </source>
</reference>
<dbReference type="PANTHER" id="PTHR31157:SF26">
    <property type="entry name" value="SCP-LIKE EXTRACELLULAR PROTEIN"/>
    <property type="match status" value="1"/>
</dbReference>
<name>A0A4U6CXF5_9BACT</name>
<evidence type="ECO:0000259" key="1">
    <source>
        <dbReference type="Pfam" id="PF00188"/>
    </source>
</evidence>
<organism evidence="2 3">
    <name type="scientific">Dyadobacter frigoris</name>
    <dbReference type="NCBI Taxonomy" id="2576211"/>
    <lineage>
        <taxon>Bacteria</taxon>
        <taxon>Pseudomonadati</taxon>
        <taxon>Bacteroidota</taxon>
        <taxon>Cytophagia</taxon>
        <taxon>Cytophagales</taxon>
        <taxon>Spirosomataceae</taxon>
        <taxon>Dyadobacter</taxon>
    </lineage>
</organism>
<feature type="domain" description="SCP" evidence="1">
    <location>
        <begin position="48"/>
        <end position="192"/>
    </location>
</feature>
<dbReference type="EMBL" id="SZVO01000012">
    <property type="protein sequence ID" value="TKT89530.1"/>
    <property type="molecule type" value="Genomic_DNA"/>
</dbReference>
<dbReference type="Gene3D" id="3.40.33.10">
    <property type="entry name" value="CAP"/>
    <property type="match status" value="1"/>
</dbReference>
<dbReference type="AlphaFoldDB" id="A0A4U6CXF5"/>
<dbReference type="SUPFAM" id="SSF55797">
    <property type="entry name" value="PR-1-like"/>
    <property type="match status" value="1"/>
</dbReference>
<keyword evidence="3" id="KW-1185">Reference proteome</keyword>
<dbReference type="Pfam" id="PF00188">
    <property type="entry name" value="CAP"/>
    <property type="match status" value="1"/>
</dbReference>
<evidence type="ECO:0000313" key="2">
    <source>
        <dbReference type="EMBL" id="TKT89530.1"/>
    </source>
</evidence>
<dbReference type="PANTHER" id="PTHR31157">
    <property type="entry name" value="SCP DOMAIN-CONTAINING PROTEIN"/>
    <property type="match status" value="1"/>
</dbReference>
<protein>
    <submittedName>
        <fullName evidence="2">CAP domain-containing protein</fullName>
    </submittedName>
</protein>
<dbReference type="InterPro" id="IPR014044">
    <property type="entry name" value="CAP_dom"/>
</dbReference>
<comment type="caution">
    <text evidence="2">The sequence shown here is derived from an EMBL/GenBank/DDBJ whole genome shotgun (WGS) entry which is preliminary data.</text>
</comment>
<proteinExistence type="predicted"/>
<gene>
    <name evidence="2" type="ORF">FDK13_23970</name>
</gene>
<dbReference type="InterPro" id="IPR035940">
    <property type="entry name" value="CAP_sf"/>
</dbReference>
<dbReference type="Proteomes" id="UP000304900">
    <property type="component" value="Unassembled WGS sequence"/>
</dbReference>
<dbReference type="OrthoDB" id="982527at2"/>
<sequence length="213" mass="24856">MDVYALLNSGKLGYYGMTDEDFFALPKLQQIIPLNAPDTLLLDAAIFQATNEARRKNGIPIFTYDFSLYLSSSNHARSMIVNNFYNHRNPYSGFERTADKRIELITKRFRRTAENIGQYQTLVTKQWFGVHWNSGLRHYEFLDMDENTICQPYTYADYAHYCVRQWMESTPHRANLLNTHYTYLGCAARLSGSPYQERRAPYARLVQNFGGEK</sequence>
<evidence type="ECO:0000313" key="3">
    <source>
        <dbReference type="Proteomes" id="UP000304900"/>
    </source>
</evidence>
<accession>A0A4U6CXF5</accession>